<evidence type="ECO:0008006" key="3">
    <source>
        <dbReference type="Google" id="ProtNLM"/>
    </source>
</evidence>
<dbReference type="EMBL" id="CP001390">
    <property type="protein sequence ID" value="ACM21063.1"/>
    <property type="molecule type" value="Genomic_DNA"/>
</dbReference>
<dbReference type="InterPro" id="IPR035897">
    <property type="entry name" value="Toll_tir_struct_dom_sf"/>
</dbReference>
<evidence type="ECO:0000313" key="1">
    <source>
        <dbReference type="EMBL" id="ACM21063.1"/>
    </source>
</evidence>
<dbReference type="Proteomes" id="UP000007721">
    <property type="component" value="Chromosome"/>
</dbReference>
<dbReference type="STRING" id="316067.Geob_2713"/>
<dbReference type="SUPFAM" id="SSF52200">
    <property type="entry name" value="Toll/Interleukin receptor TIR domain"/>
    <property type="match status" value="1"/>
</dbReference>
<dbReference type="OrthoDB" id="9810385at2"/>
<organism evidence="1 2">
    <name type="scientific">Geotalea daltonii (strain DSM 22248 / JCM 15807 / FRC-32)</name>
    <name type="common">Geobacter daltonii</name>
    <dbReference type="NCBI Taxonomy" id="316067"/>
    <lineage>
        <taxon>Bacteria</taxon>
        <taxon>Pseudomonadati</taxon>
        <taxon>Thermodesulfobacteriota</taxon>
        <taxon>Desulfuromonadia</taxon>
        <taxon>Geobacterales</taxon>
        <taxon>Geobacteraceae</taxon>
        <taxon>Geotalea</taxon>
    </lineage>
</organism>
<name>B9M1I1_GEODF</name>
<dbReference type="RefSeq" id="WP_012647791.1">
    <property type="nucleotide sequence ID" value="NC_011979.1"/>
</dbReference>
<proteinExistence type="predicted"/>
<protein>
    <recommendedName>
        <fullName evidence="3">TIR domain-containing protein</fullName>
    </recommendedName>
</protein>
<reference evidence="1 2" key="1">
    <citation type="submission" date="2009-01" db="EMBL/GenBank/DDBJ databases">
        <title>Complete sequence of Geobacter sp. FRC-32.</title>
        <authorList>
            <consortium name="US DOE Joint Genome Institute"/>
            <person name="Lucas S."/>
            <person name="Copeland A."/>
            <person name="Lapidus A."/>
            <person name="Glavina del Rio T."/>
            <person name="Dalin E."/>
            <person name="Tice H."/>
            <person name="Bruce D."/>
            <person name="Goodwin L."/>
            <person name="Pitluck S."/>
            <person name="Saunders E."/>
            <person name="Brettin T."/>
            <person name="Detter J.C."/>
            <person name="Han C."/>
            <person name="Larimer F."/>
            <person name="Land M."/>
            <person name="Hauser L."/>
            <person name="Kyrpides N."/>
            <person name="Ovchinnikova G."/>
            <person name="Kostka J."/>
            <person name="Richardson P."/>
        </authorList>
    </citation>
    <scope>NUCLEOTIDE SEQUENCE [LARGE SCALE GENOMIC DNA]</scope>
    <source>
        <strain evidence="2">DSM 22248 / JCM 15807 / FRC-32</strain>
    </source>
</reference>
<dbReference type="KEGG" id="geo:Geob_2713"/>
<accession>B9M1I1</accession>
<dbReference type="HOGENOM" id="CLU_115440_0_0_7"/>
<keyword evidence="2" id="KW-1185">Reference proteome</keyword>
<dbReference type="eggNOG" id="ENOG5032UB7">
    <property type="taxonomic scope" value="Bacteria"/>
</dbReference>
<gene>
    <name evidence="1" type="ordered locus">Geob_2713</name>
</gene>
<sequence>MALFRESTVRDYAQRALSADRIRRNAYSLRKSEALILESITAAVYADHFDMFLSHTIRDAEIILGMKELFAEMGYKVYIDWIDDPQLDRRSVNRNTADKIRSRMQQCNSLFFVTTQSSLDSKWMPWECGYFDGIKSKVAIVPVVQYSSDEKYRGQEYLGLYPYCEKSPSKGGKELLYVFEDAKKYLPYDEWVKQSEPIKWYEI</sequence>
<dbReference type="AlphaFoldDB" id="B9M1I1"/>
<dbReference type="Gene3D" id="3.40.50.10140">
    <property type="entry name" value="Toll/interleukin-1 receptor homology (TIR) domain"/>
    <property type="match status" value="1"/>
</dbReference>
<evidence type="ECO:0000313" key="2">
    <source>
        <dbReference type="Proteomes" id="UP000007721"/>
    </source>
</evidence>